<dbReference type="AlphaFoldDB" id="A0A507DCH4"/>
<feature type="compositionally biased region" description="Polar residues" evidence="1">
    <location>
        <begin position="789"/>
        <end position="799"/>
    </location>
</feature>
<feature type="compositionally biased region" description="Polar residues" evidence="1">
    <location>
        <begin position="145"/>
        <end position="159"/>
    </location>
</feature>
<name>A0A507DCH4_9FUNG</name>
<comment type="caution">
    <text evidence="3">The sequence shown here is derived from an EMBL/GenBank/DDBJ whole genome shotgun (WGS) entry which is preliminary data.</text>
</comment>
<feature type="region of interest" description="Disordered" evidence="1">
    <location>
        <begin position="1"/>
        <end position="93"/>
    </location>
</feature>
<feature type="compositionally biased region" description="Basic and acidic residues" evidence="1">
    <location>
        <begin position="518"/>
        <end position="530"/>
    </location>
</feature>
<evidence type="ECO:0000313" key="3">
    <source>
        <dbReference type="EMBL" id="TPX49057.1"/>
    </source>
</evidence>
<dbReference type="EMBL" id="QEAM01000323">
    <property type="protein sequence ID" value="TPX41402.1"/>
    <property type="molecule type" value="Genomic_DNA"/>
</dbReference>
<feature type="region of interest" description="Disordered" evidence="1">
    <location>
        <begin position="356"/>
        <end position="420"/>
    </location>
</feature>
<feature type="region of interest" description="Disordered" evidence="1">
    <location>
        <begin position="725"/>
        <end position="799"/>
    </location>
</feature>
<protein>
    <submittedName>
        <fullName evidence="3">Uncharacterized protein</fullName>
    </submittedName>
</protein>
<gene>
    <name evidence="2" type="ORF">SeLEV6574_g06113</name>
    <name evidence="3" type="ORF">SeMB42_g02751</name>
</gene>
<feature type="compositionally biased region" description="Polar residues" evidence="1">
    <location>
        <begin position="673"/>
        <end position="690"/>
    </location>
</feature>
<dbReference type="VEuPathDB" id="FungiDB:SeMB42_g02751"/>
<keyword evidence="4" id="KW-1185">Reference proteome</keyword>
<feature type="compositionally biased region" description="Basic and acidic residues" evidence="1">
    <location>
        <begin position="394"/>
        <end position="407"/>
    </location>
</feature>
<evidence type="ECO:0000313" key="4">
    <source>
        <dbReference type="Proteomes" id="UP000317494"/>
    </source>
</evidence>
<organism evidence="3 4">
    <name type="scientific">Synchytrium endobioticum</name>
    <dbReference type="NCBI Taxonomy" id="286115"/>
    <lineage>
        <taxon>Eukaryota</taxon>
        <taxon>Fungi</taxon>
        <taxon>Fungi incertae sedis</taxon>
        <taxon>Chytridiomycota</taxon>
        <taxon>Chytridiomycota incertae sedis</taxon>
        <taxon>Chytridiomycetes</taxon>
        <taxon>Synchytriales</taxon>
        <taxon>Synchytriaceae</taxon>
        <taxon>Synchytrium</taxon>
    </lineage>
</organism>
<feature type="compositionally biased region" description="Low complexity" evidence="1">
    <location>
        <begin position="370"/>
        <end position="381"/>
    </location>
</feature>
<feature type="region of interest" description="Disordered" evidence="1">
    <location>
        <begin position="134"/>
        <end position="290"/>
    </location>
</feature>
<sequence length="799" mass="87141">MPARRRNAVVAHGADSDEADLAPIRSSCSSSPRKRARATHPVKRGLKKQKQVQLQLSDESDGGLQPVRHSNMSTRRTSRVSAKAGPSNTIIDRPNDEDVVVVSCGGTTNNKKSNDSKSKIPIAIKKDRVIVLDEDVKDERRPKGRTSSANGNMTASTRNGKSKGGRTPRNLTPVTESAKISKPVPRELRSKLLRHRSTDGDARSSASSTRKTRSVVPKLVDNDHTLPPSPFSSEEDNLIPVVSWPKEKRPRGKRPVRNPTYEVDADEDDFQPQRGNHSANASAQEDNVQKATIRVVDSVTGKNSEFNEYDYKVEKGDCMDVDFTTVEGDGRAEDDEQGVKLDRVEMNVRLSSEATTVSANDKEGDHRGIAQSQSYASPSSQNRTHNNVIDLTDDVAKDEEKMDEPDSLKSTANSTVRDRLPSVDEDVTARDVGAAVDNATDDNVKETSRAEVFVVKFRELEKAAGPDDNDGPVVFPIQLTHPIISCCLAHDSESDDEDFVSVMQRRKKDEHYTRNADRSIVVDDSARNEGNKCVPGVDTPVSPNKGKEDAPTSPKDNVDPPEVEVASMVGHNIMAANSPEQDAYCEAEVDAFRSQGDSKETSDQDEAERATTSEFLQMEVPVRDESGDNMMVIAEPAMEAEESFQDEINSSVQVDDQDDAADICAAFGDTCRSNKPASTTAESNTHGNHQLDSEVESVLKLVDRLPPADDTSEVDEKAGAVTLEELHAKGERQEVDSKEHDKAASSTKISLHLDSPHEQGLKNLPVEETASSNNYSDCSSGGEDETGFMSASSCEQSCV</sequence>
<feature type="compositionally biased region" description="Basic and acidic residues" evidence="1">
    <location>
        <begin position="184"/>
        <end position="202"/>
    </location>
</feature>
<feature type="region of interest" description="Disordered" evidence="1">
    <location>
        <begin position="593"/>
        <end position="627"/>
    </location>
</feature>
<accession>A0A507DCH4</accession>
<feature type="region of interest" description="Disordered" evidence="1">
    <location>
        <begin position="518"/>
        <end position="561"/>
    </location>
</feature>
<feature type="compositionally biased region" description="Polar residues" evidence="1">
    <location>
        <begin position="769"/>
        <end position="779"/>
    </location>
</feature>
<evidence type="ECO:0000313" key="5">
    <source>
        <dbReference type="Proteomes" id="UP000320475"/>
    </source>
</evidence>
<dbReference type="Proteomes" id="UP000320475">
    <property type="component" value="Unassembled WGS sequence"/>
</dbReference>
<evidence type="ECO:0000256" key="1">
    <source>
        <dbReference type="SAM" id="MobiDB-lite"/>
    </source>
</evidence>
<feature type="compositionally biased region" description="Basic and acidic residues" evidence="1">
    <location>
        <begin position="725"/>
        <end position="743"/>
    </location>
</feature>
<proteinExistence type="predicted"/>
<evidence type="ECO:0000313" key="2">
    <source>
        <dbReference type="EMBL" id="TPX41402.1"/>
    </source>
</evidence>
<feature type="compositionally biased region" description="Basic and acidic residues" evidence="1">
    <location>
        <begin position="596"/>
        <end position="611"/>
    </location>
</feature>
<feature type="compositionally biased region" description="Basic residues" evidence="1">
    <location>
        <begin position="32"/>
        <end position="50"/>
    </location>
</feature>
<feature type="compositionally biased region" description="Polar residues" evidence="1">
    <location>
        <begin position="273"/>
        <end position="290"/>
    </location>
</feature>
<dbReference type="Proteomes" id="UP000317494">
    <property type="component" value="Unassembled WGS sequence"/>
</dbReference>
<feature type="region of interest" description="Disordered" evidence="1">
    <location>
        <begin position="673"/>
        <end position="692"/>
    </location>
</feature>
<dbReference type="EMBL" id="QEAN01000089">
    <property type="protein sequence ID" value="TPX49057.1"/>
    <property type="molecule type" value="Genomic_DNA"/>
</dbReference>
<reference evidence="4 5" key="1">
    <citation type="journal article" date="2019" name="Sci. Rep.">
        <title>Comparative genomics of chytrid fungi reveal insights into the obligate biotrophic and pathogenic lifestyle of Synchytrium endobioticum.</title>
        <authorList>
            <person name="van de Vossenberg B.T.L.H."/>
            <person name="Warris S."/>
            <person name="Nguyen H.D.T."/>
            <person name="van Gent-Pelzer M.P.E."/>
            <person name="Joly D.L."/>
            <person name="van de Geest H.C."/>
            <person name="Bonants P.J.M."/>
            <person name="Smith D.S."/>
            <person name="Levesque C.A."/>
            <person name="van der Lee T.A.J."/>
        </authorList>
    </citation>
    <scope>NUCLEOTIDE SEQUENCE [LARGE SCALE GENOMIC DNA]</scope>
    <source>
        <strain evidence="2 5">LEV6574</strain>
        <strain evidence="3 4">MB42</strain>
    </source>
</reference>